<dbReference type="PROSITE" id="PS50893">
    <property type="entry name" value="ABC_TRANSPORTER_2"/>
    <property type="match status" value="1"/>
</dbReference>
<protein>
    <submittedName>
        <fullName evidence="5">ABC transporter ATP-binding protein</fullName>
    </submittedName>
</protein>
<dbReference type="GO" id="GO:0005886">
    <property type="term" value="C:plasma membrane"/>
    <property type="evidence" value="ECO:0007669"/>
    <property type="project" value="TreeGrafter"/>
</dbReference>
<evidence type="ECO:0000256" key="3">
    <source>
        <dbReference type="ARBA" id="ARBA00022840"/>
    </source>
</evidence>
<dbReference type="Proteomes" id="UP000234662">
    <property type="component" value="Unassembled WGS sequence"/>
</dbReference>
<dbReference type="PANTHER" id="PTHR45772:SF1">
    <property type="entry name" value="ABC TRANSPORTER ATP-BINDING PROTEIN"/>
    <property type="match status" value="1"/>
</dbReference>
<dbReference type="RefSeq" id="WP_101819911.1">
    <property type="nucleotide sequence ID" value="NZ_PKJC01000005.1"/>
</dbReference>
<comment type="caution">
    <text evidence="5">The sequence shown here is derived from an EMBL/GenBank/DDBJ whole genome shotgun (WGS) entry which is preliminary data.</text>
</comment>
<evidence type="ECO:0000259" key="4">
    <source>
        <dbReference type="PROSITE" id="PS50893"/>
    </source>
</evidence>
<dbReference type="SUPFAM" id="SSF52540">
    <property type="entry name" value="P-loop containing nucleoside triphosphate hydrolases"/>
    <property type="match status" value="1"/>
</dbReference>
<feature type="domain" description="ABC transporter" evidence="4">
    <location>
        <begin position="4"/>
        <end position="249"/>
    </location>
</feature>
<dbReference type="AlphaFoldDB" id="A0A2I1R995"/>
<dbReference type="STRING" id="2055.BCM27_24325"/>
<evidence type="ECO:0000313" key="5">
    <source>
        <dbReference type="EMBL" id="PKZ65717.1"/>
    </source>
</evidence>
<keyword evidence="3 5" id="KW-0067">ATP-binding</keyword>
<dbReference type="InterPro" id="IPR051120">
    <property type="entry name" value="ABC_AA/LPS_Transport"/>
</dbReference>
<dbReference type="GO" id="GO:0005524">
    <property type="term" value="F:ATP binding"/>
    <property type="evidence" value="ECO:0007669"/>
    <property type="project" value="UniProtKB-KW"/>
</dbReference>
<dbReference type="EMBL" id="PKJC01000005">
    <property type="protein sequence ID" value="PKZ65717.1"/>
    <property type="molecule type" value="Genomic_DNA"/>
</dbReference>
<evidence type="ECO:0000256" key="1">
    <source>
        <dbReference type="ARBA" id="ARBA00022448"/>
    </source>
</evidence>
<reference evidence="5 6" key="1">
    <citation type="submission" date="2017-12" db="EMBL/GenBank/DDBJ databases">
        <title>Phylogenetic diversity of female urinary microbiome.</title>
        <authorList>
            <person name="Thomas-White K."/>
            <person name="Wolfe A.J."/>
        </authorList>
    </citation>
    <scope>NUCLEOTIDE SEQUENCE [LARGE SCALE GENOMIC DNA]</scope>
    <source>
        <strain evidence="5 6">UMB0777</strain>
    </source>
</reference>
<organism evidence="5 6">
    <name type="scientific">Gordonia terrae</name>
    <dbReference type="NCBI Taxonomy" id="2055"/>
    <lineage>
        <taxon>Bacteria</taxon>
        <taxon>Bacillati</taxon>
        <taxon>Actinomycetota</taxon>
        <taxon>Actinomycetes</taxon>
        <taxon>Mycobacteriales</taxon>
        <taxon>Gordoniaceae</taxon>
        <taxon>Gordonia</taxon>
    </lineage>
</organism>
<dbReference type="Gene3D" id="3.40.50.300">
    <property type="entry name" value="P-loop containing nucleotide triphosphate hydrolases"/>
    <property type="match status" value="1"/>
</dbReference>
<dbReference type="GO" id="GO:0016887">
    <property type="term" value="F:ATP hydrolysis activity"/>
    <property type="evidence" value="ECO:0007669"/>
    <property type="project" value="InterPro"/>
</dbReference>
<keyword evidence="1" id="KW-0813">Transport</keyword>
<name>A0A2I1R995_9ACTN</name>
<proteinExistence type="predicted"/>
<dbReference type="InterPro" id="IPR027417">
    <property type="entry name" value="P-loop_NTPase"/>
</dbReference>
<sequence length="263" mass="28341">MPQLEVRDLSVEIGGHRILSDVSLTVPPRTVVGLLGANEAGKSTTIDAITGYQKTVGGTISVDGRTVDRFGAARRARAGITRTFQDYLLFEDLTVEENLLCAAEIGVRKILARDLFRFGRPSAAALATVERVIETHGLARYRTSRVEQLSLGWHARVNLARAAAQGPQVLLLDEPAAALSLDARHAVVDTITTLRDHDGLAILLVEHNLDVIGAVCDLVYILEDGRVVASGPTTEVLDSDEVRAIYFGEQPDDVELETVGVPA</sequence>
<keyword evidence="2" id="KW-0547">Nucleotide-binding</keyword>
<dbReference type="PANTHER" id="PTHR45772">
    <property type="entry name" value="CONSERVED COMPONENT OF ABC TRANSPORTER FOR NATURAL AMINO ACIDS-RELATED"/>
    <property type="match status" value="1"/>
</dbReference>
<dbReference type="InterPro" id="IPR003439">
    <property type="entry name" value="ABC_transporter-like_ATP-bd"/>
</dbReference>
<accession>A0A2I1R995</accession>
<evidence type="ECO:0000256" key="2">
    <source>
        <dbReference type="ARBA" id="ARBA00022741"/>
    </source>
</evidence>
<gene>
    <name evidence="5" type="ORF">CYJ73_09125</name>
</gene>
<dbReference type="Pfam" id="PF00005">
    <property type="entry name" value="ABC_tran"/>
    <property type="match status" value="1"/>
</dbReference>
<evidence type="ECO:0000313" key="6">
    <source>
        <dbReference type="Proteomes" id="UP000234662"/>
    </source>
</evidence>